<keyword evidence="2" id="KW-1185">Reference proteome</keyword>
<dbReference type="Proteomes" id="UP001163324">
    <property type="component" value="Chromosome 1"/>
</dbReference>
<dbReference type="EMBL" id="CM047940">
    <property type="protein sequence ID" value="KAI9904384.1"/>
    <property type="molecule type" value="Genomic_DNA"/>
</dbReference>
<organism evidence="1 2">
    <name type="scientific">Trichothecium roseum</name>
    <dbReference type="NCBI Taxonomy" id="47278"/>
    <lineage>
        <taxon>Eukaryota</taxon>
        <taxon>Fungi</taxon>
        <taxon>Dikarya</taxon>
        <taxon>Ascomycota</taxon>
        <taxon>Pezizomycotina</taxon>
        <taxon>Sordariomycetes</taxon>
        <taxon>Hypocreomycetidae</taxon>
        <taxon>Hypocreales</taxon>
        <taxon>Hypocreales incertae sedis</taxon>
        <taxon>Trichothecium</taxon>
    </lineage>
</organism>
<evidence type="ECO:0000313" key="1">
    <source>
        <dbReference type="EMBL" id="KAI9904384.1"/>
    </source>
</evidence>
<sequence length="108" mass="11649">MTSTPVDEGISGAEMLEGFIQHGHIKVHDQSISLANEMLSEHSATPAAPMITSHQALSGERSVSHIDKPHQEQNDEIERDATYAPESNPLPQSSQRGLQQPQASAVTP</sequence>
<proteinExistence type="predicted"/>
<gene>
    <name evidence="1" type="ORF">N3K66_000913</name>
</gene>
<accession>A0ACC0VDK8</accession>
<protein>
    <submittedName>
        <fullName evidence="1">Uncharacterized protein</fullName>
    </submittedName>
</protein>
<comment type="caution">
    <text evidence="1">The sequence shown here is derived from an EMBL/GenBank/DDBJ whole genome shotgun (WGS) entry which is preliminary data.</text>
</comment>
<reference evidence="1" key="1">
    <citation type="submission" date="2022-10" db="EMBL/GenBank/DDBJ databases">
        <title>Complete Genome of Trichothecium roseum strain YXFP-22015, a Plant Pathogen Isolated from Citrus.</title>
        <authorList>
            <person name="Wang Y."/>
            <person name="Zhu L."/>
        </authorList>
    </citation>
    <scope>NUCLEOTIDE SEQUENCE</scope>
    <source>
        <strain evidence="1">YXFP-22015</strain>
    </source>
</reference>
<evidence type="ECO:0000313" key="2">
    <source>
        <dbReference type="Proteomes" id="UP001163324"/>
    </source>
</evidence>
<name>A0ACC0VDK8_9HYPO</name>